<comment type="similarity">
    <text evidence="2 5">Belongs to the acyl-CoA dehydrogenase family.</text>
</comment>
<evidence type="ECO:0000256" key="4">
    <source>
        <dbReference type="ARBA" id="ARBA00022827"/>
    </source>
</evidence>
<dbReference type="Proteomes" id="UP001430848">
    <property type="component" value="Unassembled WGS sequence"/>
</dbReference>
<evidence type="ECO:0000256" key="3">
    <source>
        <dbReference type="ARBA" id="ARBA00022630"/>
    </source>
</evidence>
<dbReference type="PANTHER" id="PTHR43884:SF34">
    <property type="entry name" value="ACYL-COA DEHYDROGENASE FAMILY PROTEIN"/>
    <property type="match status" value="1"/>
</dbReference>
<feature type="domain" description="Acyl-CoA dehydrogenase/oxidase C-terminal" evidence="6">
    <location>
        <begin position="270"/>
        <end position="434"/>
    </location>
</feature>
<dbReference type="EMBL" id="JAKNSF020000101">
    <property type="protein sequence ID" value="KAK7716028.1"/>
    <property type="molecule type" value="Genomic_DNA"/>
</dbReference>
<keyword evidence="4 5" id="KW-0274">FAD</keyword>
<evidence type="ECO:0000313" key="10">
    <source>
        <dbReference type="Proteomes" id="UP001430848"/>
    </source>
</evidence>
<comment type="cofactor">
    <cofactor evidence="1 5">
        <name>FAD</name>
        <dbReference type="ChEBI" id="CHEBI:57692"/>
    </cofactor>
</comment>
<feature type="domain" description="Acyl-CoA oxidase/dehydrogenase middle" evidence="7">
    <location>
        <begin position="159"/>
        <end position="247"/>
    </location>
</feature>
<dbReference type="Gene3D" id="1.20.140.10">
    <property type="entry name" value="Butyryl-CoA Dehydrogenase, subunit A, domain 3"/>
    <property type="match status" value="1"/>
</dbReference>
<dbReference type="PANTHER" id="PTHR43884">
    <property type="entry name" value="ACYL-COA DEHYDROGENASE"/>
    <property type="match status" value="1"/>
</dbReference>
<dbReference type="InterPro" id="IPR006091">
    <property type="entry name" value="Acyl-CoA_Oxase/DH_mid-dom"/>
</dbReference>
<dbReference type="InterPro" id="IPR009075">
    <property type="entry name" value="AcylCo_DH/oxidase_C"/>
</dbReference>
<accession>A0ABR1NUZ8</accession>
<dbReference type="InterPro" id="IPR046373">
    <property type="entry name" value="Acyl-CoA_Oxase/DH_mid-dom_sf"/>
</dbReference>
<evidence type="ECO:0000256" key="2">
    <source>
        <dbReference type="ARBA" id="ARBA00009347"/>
    </source>
</evidence>
<keyword evidence="3 5" id="KW-0285">Flavoprotein</keyword>
<protein>
    <recommendedName>
        <fullName evidence="11">Acyl-CoA dehydrogenase</fullName>
    </recommendedName>
</protein>
<gene>
    <name evidence="9" type="ORF">SLS63_011143</name>
</gene>
<evidence type="ECO:0000259" key="6">
    <source>
        <dbReference type="Pfam" id="PF00441"/>
    </source>
</evidence>
<name>A0ABR1NUZ8_DIAER</name>
<sequence length="462" mass="51381">MNFELPAEVQEYLSRVDTFITGTILPLQHSNDNNRFFDHRREASRTQWNNQGLPTKDWESLLSQVKKLADEAGFYRFACPKEYGGSGTDSLNLHMCAIRYHLSSHPVYGGGVSLANDVQNEHSVVGNHPFVIMVHHYGTPQQQRDFIPAILNGKLRATFGLTEIDHGSDATHMNTTARPVALPSGEPGYEINGNKKWQTGMHTATHCTVFARTSGRAGDAKGITAFLVPRDSPGLTVASYEWTLNMPTDHATVMLHDVRVPASAILGPLGGGLAIAQTFTHENRIRQAASSCGATRYCIDRSVEHANRRKVFGAPLSSNQAIQWPLVELSTQEEMLRLLILRTAVEMDQVSAEAKAAGKAPWVAIEKQLGHKISMCNYYANRMVCQAADRAIQIHGGDGYSRHYPFEHIWRHFRRYRITEGSEDVQMRRVAASLFGYKKTGPEEPGSRASLRASCRGKQVKL</sequence>
<dbReference type="InterPro" id="IPR009100">
    <property type="entry name" value="AcylCoA_DH/oxidase_NM_dom_sf"/>
</dbReference>
<evidence type="ECO:0000259" key="7">
    <source>
        <dbReference type="Pfam" id="PF02770"/>
    </source>
</evidence>
<dbReference type="InterPro" id="IPR037069">
    <property type="entry name" value="AcylCoA_DH/ox_N_sf"/>
</dbReference>
<evidence type="ECO:0008006" key="11">
    <source>
        <dbReference type="Google" id="ProtNLM"/>
    </source>
</evidence>
<dbReference type="InterPro" id="IPR036250">
    <property type="entry name" value="AcylCo_DH-like_C"/>
</dbReference>
<dbReference type="Gene3D" id="1.10.540.10">
    <property type="entry name" value="Acyl-CoA dehydrogenase/oxidase, N-terminal domain"/>
    <property type="match status" value="1"/>
</dbReference>
<evidence type="ECO:0000313" key="9">
    <source>
        <dbReference type="EMBL" id="KAK7716028.1"/>
    </source>
</evidence>
<dbReference type="SUPFAM" id="SSF47203">
    <property type="entry name" value="Acyl-CoA dehydrogenase C-terminal domain-like"/>
    <property type="match status" value="1"/>
</dbReference>
<dbReference type="InterPro" id="IPR013786">
    <property type="entry name" value="AcylCoA_DH/ox_N"/>
</dbReference>
<dbReference type="Pfam" id="PF02770">
    <property type="entry name" value="Acyl-CoA_dh_M"/>
    <property type="match status" value="1"/>
</dbReference>
<keyword evidence="10" id="KW-1185">Reference proteome</keyword>
<dbReference type="Pfam" id="PF02771">
    <property type="entry name" value="Acyl-CoA_dh_N"/>
    <property type="match status" value="1"/>
</dbReference>
<keyword evidence="5" id="KW-0560">Oxidoreductase</keyword>
<reference evidence="9 10" key="1">
    <citation type="submission" date="2024-02" db="EMBL/GenBank/DDBJ databases">
        <title>De novo assembly and annotation of 12 fungi associated with fruit tree decline syndrome in Ontario, Canada.</title>
        <authorList>
            <person name="Sulman M."/>
            <person name="Ellouze W."/>
            <person name="Ilyukhin E."/>
        </authorList>
    </citation>
    <scope>NUCLEOTIDE SEQUENCE [LARGE SCALE GENOMIC DNA]</scope>
    <source>
        <strain evidence="9 10">M169</strain>
    </source>
</reference>
<dbReference type="Pfam" id="PF00441">
    <property type="entry name" value="Acyl-CoA_dh_1"/>
    <property type="match status" value="1"/>
</dbReference>
<evidence type="ECO:0000256" key="1">
    <source>
        <dbReference type="ARBA" id="ARBA00001974"/>
    </source>
</evidence>
<evidence type="ECO:0000259" key="8">
    <source>
        <dbReference type="Pfam" id="PF02771"/>
    </source>
</evidence>
<dbReference type="Gene3D" id="2.40.110.10">
    <property type="entry name" value="Butyryl-CoA Dehydrogenase, subunit A, domain 2"/>
    <property type="match status" value="1"/>
</dbReference>
<organism evidence="9 10">
    <name type="scientific">Diaporthe eres</name>
    <name type="common">Phomopsis oblonga</name>
    <dbReference type="NCBI Taxonomy" id="83184"/>
    <lineage>
        <taxon>Eukaryota</taxon>
        <taxon>Fungi</taxon>
        <taxon>Dikarya</taxon>
        <taxon>Ascomycota</taxon>
        <taxon>Pezizomycotina</taxon>
        <taxon>Sordariomycetes</taxon>
        <taxon>Sordariomycetidae</taxon>
        <taxon>Diaporthales</taxon>
        <taxon>Diaporthaceae</taxon>
        <taxon>Diaporthe</taxon>
        <taxon>Diaporthe eres species complex</taxon>
    </lineage>
</organism>
<proteinExistence type="inferred from homology"/>
<dbReference type="SUPFAM" id="SSF56645">
    <property type="entry name" value="Acyl-CoA dehydrogenase NM domain-like"/>
    <property type="match status" value="1"/>
</dbReference>
<evidence type="ECO:0000256" key="5">
    <source>
        <dbReference type="RuleBase" id="RU362125"/>
    </source>
</evidence>
<comment type="caution">
    <text evidence="9">The sequence shown here is derived from an EMBL/GenBank/DDBJ whole genome shotgun (WGS) entry which is preliminary data.</text>
</comment>
<dbReference type="CDD" id="cd00567">
    <property type="entry name" value="ACAD"/>
    <property type="match status" value="1"/>
</dbReference>
<feature type="domain" description="Acyl-CoA dehydrogenase/oxidase N-terminal" evidence="8">
    <location>
        <begin position="44"/>
        <end position="154"/>
    </location>
</feature>